<keyword evidence="1" id="KW-1133">Transmembrane helix</keyword>
<name>A0A7Y0DRN2_9GAMM</name>
<protein>
    <submittedName>
        <fullName evidence="3">HPP family protein</fullName>
    </submittedName>
</protein>
<evidence type="ECO:0000259" key="2">
    <source>
        <dbReference type="Pfam" id="PF04982"/>
    </source>
</evidence>
<dbReference type="InterPro" id="IPR058581">
    <property type="entry name" value="TM_HPP"/>
</dbReference>
<dbReference type="Proteomes" id="UP000570493">
    <property type="component" value="Unassembled WGS sequence"/>
</dbReference>
<feature type="transmembrane region" description="Helical" evidence="1">
    <location>
        <begin position="122"/>
        <end position="141"/>
    </location>
</feature>
<organism evidence="3 4">
    <name type="scientific">Pseudoalteromonas arctica</name>
    <dbReference type="NCBI Taxonomy" id="394751"/>
    <lineage>
        <taxon>Bacteria</taxon>
        <taxon>Pseudomonadati</taxon>
        <taxon>Pseudomonadota</taxon>
        <taxon>Gammaproteobacteria</taxon>
        <taxon>Alteromonadales</taxon>
        <taxon>Pseudoalteromonadaceae</taxon>
        <taxon>Pseudoalteromonas</taxon>
    </lineage>
</organism>
<dbReference type="Pfam" id="PF04982">
    <property type="entry name" value="TM_HPP"/>
    <property type="match status" value="1"/>
</dbReference>
<evidence type="ECO:0000256" key="1">
    <source>
        <dbReference type="SAM" id="Phobius"/>
    </source>
</evidence>
<feature type="transmembrane region" description="Helical" evidence="1">
    <location>
        <begin position="61"/>
        <end position="79"/>
    </location>
</feature>
<evidence type="ECO:0000313" key="4">
    <source>
        <dbReference type="Proteomes" id="UP000570493"/>
    </source>
</evidence>
<gene>
    <name evidence="3" type="ORF">HHO47_05275</name>
</gene>
<dbReference type="InterPro" id="IPR007065">
    <property type="entry name" value="HPP"/>
</dbReference>
<dbReference type="PANTHER" id="PTHR33741">
    <property type="entry name" value="TRANSMEMBRANE PROTEIN DDB_G0269096-RELATED"/>
    <property type="match status" value="1"/>
</dbReference>
<feature type="transmembrane region" description="Helical" evidence="1">
    <location>
        <begin position="7"/>
        <end position="25"/>
    </location>
</feature>
<dbReference type="RefSeq" id="WP_169019337.1">
    <property type="nucleotide sequence ID" value="NZ_JABBMT010000005.1"/>
</dbReference>
<keyword evidence="1" id="KW-0812">Transmembrane</keyword>
<comment type="caution">
    <text evidence="3">The sequence shown here is derived from an EMBL/GenBank/DDBJ whole genome shotgun (WGS) entry which is preliminary data.</text>
</comment>
<feature type="transmembrane region" description="Helical" evidence="1">
    <location>
        <begin position="85"/>
        <end position="102"/>
    </location>
</feature>
<evidence type="ECO:0000313" key="3">
    <source>
        <dbReference type="EMBL" id="NMM40270.1"/>
    </source>
</evidence>
<dbReference type="AlphaFoldDB" id="A0A7Y0DRN2"/>
<dbReference type="EMBL" id="JABBMT010000005">
    <property type="protein sequence ID" value="NMM40270.1"/>
    <property type="molecule type" value="Genomic_DNA"/>
</dbReference>
<keyword evidence="4" id="KW-1185">Reference proteome</keyword>
<feature type="domain" description="HPP transmembrane region" evidence="2">
    <location>
        <begin position="4"/>
        <end position="145"/>
    </location>
</feature>
<dbReference type="PANTHER" id="PTHR33741:SF5">
    <property type="entry name" value="TRANSMEMBRANE PROTEIN DDB_G0269096-RELATED"/>
    <property type="match status" value="1"/>
</dbReference>
<sequence length="158" mass="16577">MNYSLYKALNAGVFSAMTLLVLAYLESVGNYGMWLMAPFGATAVLVFGVPQSPLAKAKNVIVGHFLTALIGVTFVSFLGSDPISIALATGFAITAMMLTDTIHPAAGANPILIIVTGQSWDFLLMPVLLGTVFIVLCGTLANGANKKVGQYVAYKKTA</sequence>
<keyword evidence="1" id="KW-0472">Membrane</keyword>
<accession>A0A7Y0DRN2</accession>
<reference evidence="3" key="1">
    <citation type="submission" date="2020-04" db="EMBL/GenBank/DDBJ databases">
        <title>Genome Sequencing for Pseudoaltermonas arctica.</title>
        <authorList>
            <person name="Elkins N.S."/>
        </authorList>
    </citation>
    <scope>NUCLEOTIDE SEQUENCE [LARGE SCALE GENOMIC DNA]</scope>
    <source>
        <strain evidence="3">NEC-BIFX-2020_0012</strain>
    </source>
</reference>
<proteinExistence type="predicted"/>